<organism evidence="1 2">
    <name type="scientific">Virgibacillus dokdonensis</name>
    <dbReference type="NCBI Taxonomy" id="302167"/>
    <lineage>
        <taxon>Bacteria</taxon>
        <taxon>Bacillati</taxon>
        <taxon>Bacillota</taxon>
        <taxon>Bacilli</taxon>
        <taxon>Bacillales</taxon>
        <taxon>Bacillaceae</taxon>
        <taxon>Virgibacillus</taxon>
    </lineage>
</organism>
<sequence>MNTMSTRYDITKDPRFLAFNRLATENYGSGNITDSNKYSIGFEEFCEKIENGEVVDSNNVLNNYNRSNWDSRVERSFEKTDPALGHKVLEILKKSYTLGMVDKNNMLLRQKAIDAYKHSI</sequence>
<reference evidence="1 2" key="1">
    <citation type="submission" date="2017-05" db="EMBL/GenBank/DDBJ databases">
        <title>Virgibacillus sp. AK90 isolated from a saltern of Kakinada, India.</title>
        <authorList>
            <person name="Gupta V."/>
            <person name="Sidhu C."/>
            <person name="Korpole S."/>
            <person name="Pinnaka A.K."/>
        </authorList>
    </citation>
    <scope>NUCLEOTIDE SEQUENCE [LARGE SCALE GENOMIC DNA]</scope>
    <source>
        <strain evidence="1 2">AK90</strain>
    </source>
</reference>
<comment type="caution">
    <text evidence="1">The sequence shown here is derived from an EMBL/GenBank/DDBJ whole genome shotgun (WGS) entry which is preliminary data.</text>
</comment>
<name>A0A3E0WMQ0_9BACI</name>
<dbReference type="Proteomes" id="UP000256488">
    <property type="component" value="Unassembled WGS sequence"/>
</dbReference>
<proteinExistence type="predicted"/>
<dbReference type="RefSeq" id="WP_116278596.1">
    <property type="nucleotide sequence ID" value="NZ_NFZX01000025.1"/>
</dbReference>
<dbReference type="EMBL" id="NFZX01000025">
    <property type="protein sequence ID" value="RFA34232.1"/>
    <property type="molecule type" value="Genomic_DNA"/>
</dbReference>
<dbReference type="AlphaFoldDB" id="A0A3E0WMQ0"/>
<protein>
    <submittedName>
        <fullName evidence="1">Uncharacterized protein</fullName>
    </submittedName>
</protein>
<evidence type="ECO:0000313" key="1">
    <source>
        <dbReference type="EMBL" id="RFA34232.1"/>
    </source>
</evidence>
<evidence type="ECO:0000313" key="2">
    <source>
        <dbReference type="Proteomes" id="UP000256488"/>
    </source>
</evidence>
<gene>
    <name evidence="1" type="ORF">CAI16_12150</name>
</gene>
<accession>A0A3E0WMQ0</accession>